<evidence type="ECO:0000256" key="8">
    <source>
        <dbReference type="ARBA" id="ARBA00023170"/>
    </source>
</evidence>
<comment type="similarity">
    <text evidence="2">Belongs to the G-protein coupled receptor 1 family.</text>
</comment>
<dbReference type="InterPro" id="IPR000276">
    <property type="entry name" value="GPCR_Rhodpsn"/>
</dbReference>
<accession>A0AAN7NYJ5</accession>
<evidence type="ECO:0000256" key="7">
    <source>
        <dbReference type="ARBA" id="ARBA00023136"/>
    </source>
</evidence>
<proteinExistence type="inferred from homology"/>
<evidence type="ECO:0000259" key="11">
    <source>
        <dbReference type="PROSITE" id="PS50262"/>
    </source>
</evidence>
<dbReference type="CDD" id="cd00637">
    <property type="entry name" value="7tm_classA_rhodopsin-like"/>
    <property type="match status" value="1"/>
</dbReference>
<protein>
    <recommendedName>
        <fullName evidence="11">G-protein coupled receptors family 1 profile domain-containing protein</fullName>
    </recommendedName>
</protein>
<dbReference type="PRINTS" id="PR00237">
    <property type="entry name" value="GPCRRHODOPSN"/>
</dbReference>
<comment type="subcellular location">
    <subcellularLocation>
        <location evidence="1">Cell membrane</location>
        <topology evidence="1">Multi-pass membrane protein</topology>
    </subcellularLocation>
</comment>
<feature type="transmembrane region" description="Helical" evidence="10">
    <location>
        <begin position="94"/>
        <end position="122"/>
    </location>
</feature>
<feature type="transmembrane region" description="Helical" evidence="10">
    <location>
        <begin position="208"/>
        <end position="226"/>
    </location>
</feature>
<dbReference type="PROSITE" id="PS50262">
    <property type="entry name" value="G_PROTEIN_RECEP_F1_2"/>
    <property type="match status" value="1"/>
</dbReference>
<keyword evidence="6" id="KW-0297">G-protein coupled receptor</keyword>
<evidence type="ECO:0000256" key="9">
    <source>
        <dbReference type="ARBA" id="ARBA00023224"/>
    </source>
</evidence>
<feature type="domain" description="G-protein coupled receptors family 1 profile" evidence="11">
    <location>
        <begin position="45"/>
        <end position="155"/>
    </location>
</feature>
<evidence type="ECO:0000256" key="2">
    <source>
        <dbReference type="ARBA" id="ARBA00010663"/>
    </source>
</evidence>
<dbReference type="EMBL" id="JARPUR010000005">
    <property type="protein sequence ID" value="KAK4876085.1"/>
    <property type="molecule type" value="Genomic_DNA"/>
</dbReference>
<dbReference type="GO" id="GO:0043005">
    <property type="term" value="C:neuron projection"/>
    <property type="evidence" value="ECO:0007669"/>
    <property type="project" value="TreeGrafter"/>
</dbReference>
<dbReference type="PANTHER" id="PTHR24229">
    <property type="entry name" value="NEUROPEPTIDES RECEPTOR"/>
    <property type="match status" value="1"/>
</dbReference>
<dbReference type="AlphaFoldDB" id="A0AAN7NYJ5"/>
<dbReference type="GO" id="GO:0005886">
    <property type="term" value="C:plasma membrane"/>
    <property type="evidence" value="ECO:0007669"/>
    <property type="project" value="UniProtKB-SubCell"/>
</dbReference>
<keyword evidence="8" id="KW-0675">Receptor</keyword>
<dbReference type="InterPro" id="IPR017452">
    <property type="entry name" value="GPCR_Rhodpsn_7TM"/>
</dbReference>
<dbReference type="Proteomes" id="UP001353858">
    <property type="component" value="Unassembled WGS sequence"/>
</dbReference>
<comment type="caution">
    <text evidence="12">The sequence shown here is derived from an EMBL/GenBank/DDBJ whole genome shotgun (WGS) entry which is preliminary data.</text>
</comment>
<keyword evidence="7 10" id="KW-0472">Membrane</keyword>
<feature type="transmembrane region" description="Helical" evidence="10">
    <location>
        <begin position="171"/>
        <end position="196"/>
    </location>
</feature>
<feature type="transmembrane region" description="Helical" evidence="10">
    <location>
        <begin position="66"/>
        <end position="88"/>
    </location>
</feature>
<feature type="transmembrane region" description="Helical" evidence="10">
    <location>
        <begin position="232"/>
        <end position="258"/>
    </location>
</feature>
<dbReference type="SUPFAM" id="SSF81321">
    <property type="entry name" value="Family A G protein-coupled receptor-like"/>
    <property type="match status" value="1"/>
</dbReference>
<evidence type="ECO:0000256" key="3">
    <source>
        <dbReference type="ARBA" id="ARBA00022475"/>
    </source>
</evidence>
<keyword evidence="9" id="KW-0807">Transducer</keyword>
<evidence type="ECO:0000256" key="6">
    <source>
        <dbReference type="ARBA" id="ARBA00023040"/>
    </source>
</evidence>
<evidence type="ECO:0000313" key="12">
    <source>
        <dbReference type="EMBL" id="KAK4876085.1"/>
    </source>
</evidence>
<dbReference type="Gene3D" id="1.20.1070.10">
    <property type="entry name" value="Rhodopsin 7-helix transmembrane proteins"/>
    <property type="match status" value="1"/>
</dbReference>
<evidence type="ECO:0000256" key="4">
    <source>
        <dbReference type="ARBA" id="ARBA00022692"/>
    </source>
</evidence>
<keyword evidence="13" id="KW-1185">Reference proteome</keyword>
<dbReference type="GO" id="GO:0004930">
    <property type="term" value="F:G protein-coupled receptor activity"/>
    <property type="evidence" value="ECO:0007669"/>
    <property type="project" value="UniProtKB-KW"/>
</dbReference>
<evidence type="ECO:0000256" key="5">
    <source>
        <dbReference type="ARBA" id="ARBA00022989"/>
    </source>
</evidence>
<organism evidence="12 13">
    <name type="scientific">Aquatica leii</name>
    <dbReference type="NCBI Taxonomy" id="1421715"/>
    <lineage>
        <taxon>Eukaryota</taxon>
        <taxon>Metazoa</taxon>
        <taxon>Ecdysozoa</taxon>
        <taxon>Arthropoda</taxon>
        <taxon>Hexapoda</taxon>
        <taxon>Insecta</taxon>
        <taxon>Pterygota</taxon>
        <taxon>Neoptera</taxon>
        <taxon>Endopterygota</taxon>
        <taxon>Coleoptera</taxon>
        <taxon>Polyphaga</taxon>
        <taxon>Elateriformia</taxon>
        <taxon>Elateroidea</taxon>
        <taxon>Lampyridae</taxon>
        <taxon>Luciolinae</taxon>
        <taxon>Aquatica</taxon>
    </lineage>
</organism>
<evidence type="ECO:0000313" key="13">
    <source>
        <dbReference type="Proteomes" id="UP001353858"/>
    </source>
</evidence>
<gene>
    <name evidence="12" type="ORF">RN001_012507</name>
</gene>
<sequence length="307" mass="35498">MDYEDHVFKETENTTAPFLEFEQPEPTQDFLDVVLTVFGIIGIAVNVLIIYVICYFRKLHTSTNIYLINWSIANIGAIVLTITCFQLYSALSGLPYAALCFYLSLVFALYFNSIFFMILLTMDWWFCAFWPAPLTKFREYTKAIIAVVWILSVVYFVTSATLFSVSADYLVFHYSLPVMFTILISLVMGLHTVRLIKKYKTAFEYHPVNLLYIPTGFVCCWFLSWVNVFVPYYSFVFSTFSDVILFVHPICNFVILVMHDEDFKTCLSKVLDFLPCKFFQRNENVDSVVIHSSAVNVRMGNEPGTYS</sequence>
<dbReference type="GO" id="GO:0042277">
    <property type="term" value="F:peptide binding"/>
    <property type="evidence" value="ECO:0007669"/>
    <property type="project" value="TreeGrafter"/>
</dbReference>
<dbReference type="PANTHER" id="PTHR24229:SF40">
    <property type="entry name" value="ALLATOSTATIN C RECEPTOR 1-RELATED"/>
    <property type="match status" value="1"/>
</dbReference>
<feature type="transmembrane region" description="Helical" evidence="10">
    <location>
        <begin position="33"/>
        <end position="54"/>
    </location>
</feature>
<reference evidence="13" key="1">
    <citation type="submission" date="2023-01" db="EMBL/GenBank/DDBJ databases">
        <title>Key to firefly adult light organ development and bioluminescence: homeobox transcription factors regulate luciferase expression and transportation to peroxisome.</title>
        <authorList>
            <person name="Fu X."/>
        </authorList>
    </citation>
    <scope>NUCLEOTIDE SEQUENCE [LARGE SCALE GENOMIC DNA]</scope>
</reference>
<evidence type="ECO:0000256" key="10">
    <source>
        <dbReference type="SAM" id="Phobius"/>
    </source>
</evidence>
<feature type="transmembrane region" description="Helical" evidence="10">
    <location>
        <begin position="143"/>
        <end position="165"/>
    </location>
</feature>
<keyword evidence="3" id="KW-1003">Cell membrane</keyword>
<name>A0AAN7NYJ5_9COLE</name>
<evidence type="ECO:0000256" key="1">
    <source>
        <dbReference type="ARBA" id="ARBA00004651"/>
    </source>
</evidence>
<keyword evidence="4 10" id="KW-0812">Transmembrane</keyword>
<keyword evidence="5 10" id="KW-1133">Transmembrane helix</keyword>